<feature type="transmembrane region" description="Helical" evidence="1">
    <location>
        <begin position="35"/>
        <end position="53"/>
    </location>
</feature>
<proteinExistence type="predicted"/>
<dbReference type="PANTHER" id="PTHR34978">
    <property type="entry name" value="POSSIBLE SENSOR-TRANSDUCER PROTEIN BLAR"/>
    <property type="match status" value="1"/>
</dbReference>
<feature type="transmembrane region" description="Helical" evidence="1">
    <location>
        <begin position="6"/>
        <end position="23"/>
    </location>
</feature>
<comment type="caution">
    <text evidence="3">The sequence shown here is derived from an EMBL/GenBank/DDBJ whole genome shotgun (WGS) entry which is preliminary data.</text>
</comment>
<feature type="domain" description="Peptidase M56" evidence="2">
    <location>
        <begin position="37"/>
        <end position="262"/>
    </location>
</feature>
<gene>
    <name evidence="3" type="ORF">QQ020_25795</name>
</gene>
<dbReference type="Pfam" id="PF05569">
    <property type="entry name" value="Peptidase_M56"/>
    <property type="match status" value="1"/>
</dbReference>
<evidence type="ECO:0000313" key="4">
    <source>
        <dbReference type="Proteomes" id="UP001172083"/>
    </source>
</evidence>
<sequence>MIEYLLESTLCLSVLYFSHVVLFRNSRNYRMNRITLLSSVIFSLLIPVFKISLTDLPIHETVQKSNFYEAFSSSNYLSASEISNNVALKTSVDISVVLVAIYALVTLILLARFVFNISRLIMKGYKSDKMDYKGNELTLVEEQINAFSFFKAIFISRDHYRNGTIDEMLLWHEMAHKQQLHSVDVIIIELTQVFFWFNPFVYLFKKLIKANHEYLADEFVLKSGACPVEYSNKLLDHTFQNRTLGFTSGFNHLLIKKRLTMLSKFEQKKRFVHHLALFIPVMVVLFFMTAFTSSNSVFQDRSTNIIPTEKPGIFYAETLFWSSEDHEVYMRGKVKVRYGVNQFTGDGSFAILGKVHLLIFNGKQVAMDSSIALNGIKCEVVTLTKEEAIEKYGSRGKLGAVEIRTVK</sequence>
<name>A0ABT8LCL0_9BACT</name>
<evidence type="ECO:0000313" key="3">
    <source>
        <dbReference type="EMBL" id="MDN5215517.1"/>
    </source>
</evidence>
<dbReference type="EMBL" id="JAUJEB010000006">
    <property type="protein sequence ID" value="MDN5215517.1"/>
    <property type="molecule type" value="Genomic_DNA"/>
</dbReference>
<keyword evidence="1" id="KW-0472">Membrane</keyword>
<keyword evidence="4" id="KW-1185">Reference proteome</keyword>
<organism evidence="3 4">
    <name type="scientific">Agaribacillus aureus</name>
    <dbReference type="NCBI Taxonomy" id="3051825"/>
    <lineage>
        <taxon>Bacteria</taxon>
        <taxon>Pseudomonadati</taxon>
        <taxon>Bacteroidota</taxon>
        <taxon>Cytophagia</taxon>
        <taxon>Cytophagales</taxon>
        <taxon>Splendidivirgaceae</taxon>
        <taxon>Agaribacillus</taxon>
    </lineage>
</organism>
<evidence type="ECO:0000259" key="2">
    <source>
        <dbReference type="Pfam" id="PF05569"/>
    </source>
</evidence>
<evidence type="ECO:0000256" key="1">
    <source>
        <dbReference type="SAM" id="Phobius"/>
    </source>
</evidence>
<dbReference type="RefSeq" id="WP_346760847.1">
    <property type="nucleotide sequence ID" value="NZ_JAUJEB010000006.1"/>
</dbReference>
<reference evidence="3" key="1">
    <citation type="submission" date="2023-06" db="EMBL/GenBank/DDBJ databases">
        <title>Genomic of Agaribacillus aureum.</title>
        <authorList>
            <person name="Wang G."/>
        </authorList>
    </citation>
    <scope>NUCLEOTIDE SEQUENCE</scope>
    <source>
        <strain evidence="3">BMA12</strain>
    </source>
</reference>
<dbReference type="Proteomes" id="UP001172083">
    <property type="component" value="Unassembled WGS sequence"/>
</dbReference>
<protein>
    <submittedName>
        <fullName evidence="3">M56 family metallopeptidase</fullName>
    </submittedName>
</protein>
<keyword evidence="1" id="KW-0812">Transmembrane</keyword>
<dbReference type="PANTHER" id="PTHR34978:SF3">
    <property type="entry name" value="SLR0241 PROTEIN"/>
    <property type="match status" value="1"/>
</dbReference>
<feature type="transmembrane region" description="Helical" evidence="1">
    <location>
        <begin position="94"/>
        <end position="115"/>
    </location>
</feature>
<dbReference type="InterPro" id="IPR008756">
    <property type="entry name" value="Peptidase_M56"/>
</dbReference>
<dbReference type="InterPro" id="IPR052173">
    <property type="entry name" value="Beta-lactam_resp_regulator"/>
</dbReference>
<accession>A0ABT8LCL0</accession>
<keyword evidence="1" id="KW-1133">Transmembrane helix</keyword>
<feature type="transmembrane region" description="Helical" evidence="1">
    <location>
        <begin position="271"/>
        <end position="291"/>
    </location>
</feature>